<sequence length="699" mass="77912">MGCYDELAKAIAEERDSSLKFKSVGTVASGDDNARDPSAKTSSSEGSSGSSGGSRSNSGNTCTSDCKQGQQVYQLPSIDPVLAQRKPWKTDAKYFNQCKISSLALVKMCVHAQTGGSIEIMGMLVGKIVDRTIVVMDTYRLPVEGTETRVNAQSEAYEYMVQYLDLNKKAGGESNEKGGKRDENIVGWYHSHPGYGCWLSGIDYSTQALNQGFQDPYLAIVVDPVKTLKSGKVDIGAFRTLPDGYMENQSSAAPPAQLQNLPKSKRSEFGSHSSRYYSLDIEIFESPRDREMLKLLKSEGDFLELIKTLEVDLNQEVRAAKVDEFNTVNYFHNYRVIEEDNLESQDDLIIDVINTLQRRPKDRHKDRFANSVLLKRTGHDFEDVMYRKLLVQGAAGSREQKKKQANIRRREAELADDEVMDESDLDKGDRDGTTASVGTSDQEADSADEVETREGSVRDEREVEEEDRGQQDATDNDDDDGDDEDADADADEENDDVYGDDDGDDEIMKDQEDNPWRHRRSIPRASRRFDMSPSQARNWNSRQLTRESKLARRVPLDQAFYERRLRQHSRSRSSGTPVSNYAVSPMAGPVFAGDDPRSRRFMRHQSKHESEALGRMGDIIGARHGGGSGRELGVVGGNGMSALEATSFLYSYAQSASSMEPRDKNKKILDTVFSLAAQNICDLISLDAREKLLASAKSN</sequence>
<feature type="compositionally biased region" description="Basic residues" evidence="1">
    <location>
        <begin position="517"/>
        <end position="526"/>
    </location>
</feature>
<feature type="domain" description="MPN" evidence="2">
    <location>
        <begin position="98"/>
        <end position="244"/>
    </location>
</feature>
<dbReference type="CDD" id="cd08069">
    <property type="entry name" value="MPN_RPN11_CSN5"/>
    <property type="match status" value="1"/>
</dbReference>
<feature type="compositionally biased region" description="Polar residues" evidence="1">
    <location>
        <begin position="247"/>
        <end position="262"/>
    </location>
</feature>
<dbReference type="SMART" id="SM00232">
    <property type="entry name" value="JAB_MPN"/>
    <property type="match status" value="1"/>
</dbReference>
<dbReference type="GeneID" id="92210331"/>
<feature type="compositionally biased region" description="Acidic residues" evidence="1">
    <location>
        <begin position="474"/>
        <end position="505"/>
    </location>
</feature>
<reference evidence="3 4" key="1">
    <citation type="submission" date="2024-03" db="EMBL/GenBank/DDBJ databases">
        <authorList>
            <person name="Brejova B."/>
        </authorList>
    </citation>
    <scope>NUCLEOTIDE SEQUENCE [LARGE SCALE GENOMIC DNA]</scope>
    <source>
        <strain evidence="3 4">CBS 14171</strain>
    </source>
</reference>
<dbReference type="Pfam" id="PF01398">
    <property type="entry name" value="JAB"/>
    <property type="match status" value="1"/>
</dbReference>
<feature type="region of interest" description="Disordered" evidence="1">
    <location>
        <begin position="565"/>
        <end position="596"/>
    </location>
</feature>
<feature type="region of interest" description="Disordered" evidence="1">
    <location>
        <begin position="395"/>
        <end position="542"/>
    </location>
</feature>
<feature type="compositionally biased region" description="Polar residues" evidence="1">
    <location>
        <begin position="532"/>
        <end position="542"/>
    </location>
</feature>
<dbReference type="PROSITE" id="PS50249">
    <property type="entry name" value="MPN"/>
    <property type="match status" value="1"/>
</dbReference>
<evidence type="ECO:0000313" key="4">
    <source>
        <dbReference type="Proteomes" id="UP001497383"/>
    </source>
</evidence>
<feature type="compositionally biased region" description="Basic and acidic residues" evidence="1">
    <location>
        <begin position="506"/>
        <end position="516"/>
    </location>
</feature>
<dbReference type="RefSeq" id="XP_066832073.1">
    <property type="nucleotide sequence ID" value="XM_066975434.1"/>
</dbReference>
<dbReference type="InterPro" id="IPR037518">
    <property type="entry name" value="MPN"/>
</dbReference>
<evidence type="ECO:0000313" key="3">
    <source>
        <dbReference type="EMBL" id="CAK9441266.1"/>
    </source>
</evidence>
<dbReference type="InterPro" id="IPR050242">
    <property type="entry name" value="JAMM_MPN+_peptidase_M67A"/>
</dbReference>
<evidence type="ECO:0000259" key="2">
    <source>
        <dbReference type="PROSITE" id="PS50249"/>
    </source>
</evidence>
<keyword evidence="4" id="KW-1185">Reference proteome</keyword>
<organism evidence="3 4">
    <name type="scientific">Lodderomyces beijingensis</name>
    <dbReference type="NCBI Taxonomy" id="1775926"/>
    <lineage>
        <taxon>Eukaryota</taxon>
        <taxon>Fungi</taxon>
        <taxon>Dikarya</taxon>
        <taxon>Ascomycota</taxon>
        <taxon>Saccharomycotina</taxon>
        <taxon>Pichiomycetes</taxon>
        <taxon>Debaryomycetaceae</taxon>
        <taxon>Candida/Lodderomyces clade</taxon>
        <taxon>Lodderomyces</taxon>
    </lineage>
</organism>
<proteinExistence type="predicted"/>
<accession>A0ABP0ZUW2</accession>
<protein>
    <recommendedName>
        <fullName evidence="2">MPN domain-containing protein</fullName>
    </recommendedName>
</protein>
<evidence type="ECO:0000256" key="1">
    <source>
        <dbReference type="SAM" id="MobiDB-lite"/>
    </source>
</evidence>
<feature type="region of interest" description="Disordered" evidence="1">
    <location>
        <begin position="246"/>
        <end position="270"/>
    </location>
</feature>
<dbReference type="SUPFAM" id="SSF102712">
    <property type="entry name" value="JAB1/MPN domain"/>
    <property type="match status" value="1"/>
</dbReference>
<dbReference type="InterPro" id="IPR000555">
    <property type="entry name" value="JAMM/MPN+_dom"/>
</dbReference>
<name>A0ABP0ZUW2_9ASCO</name>
<gene>
    <name evidence="3" type="ORF">LODBEIA_P51350</name>
</gene>
<dbReference type="PANTHER" id="PTHR10410">
    <property type="entry name" value="EUKARYOTIC TRANSLATION INITIATION FACTOR 3 -RELATED"/>
    <property type="match status" value="1"/>
</dbReference>
<dbReference type="EMBL" id="OZ022410">
    <property type="protein sequence ID" value="CAK9441266.1"/>
    <property type="molecule type" value="Genomic_DNA"/>
</dbReference>
<feature type="compositionally biased region" description="Low complexity" evidence="1">
    <location>
        <begin position="42"/>
        <end position="59"/>
    </location>
</feature>
<feature type="compositionally biased region" description="Acidic residues" evidence="1">
    <location>
        <begin position="414"/>
        <end position="424"/>
    </location>
</feature>
<dbReference type="Proteomes" id="UP001497383">
    <property type="component" value="Chromosome 6"/>
</dbReference>
<dbReference type="Gene3D" id="3.40.140.10">
    <property type="entry name" value="Cytidine Deaminase, domain 2"/>
    <property type="match status" value="1"/>
</dbReference>
<feature type="region of interest" description="Disordered" evidence="1">
    <location>
        <begin position="22"/>
        <end position="63"/>
    </location>
</feature>
<feature type="compositionally biased region" description="Basic and acidic residues" evidence="1">
    <location>
        <begin position="450"/>
        <end position="461"/>
    </location>
</feature>